<organism evidence="2 3">
    <name type="scientific">Ascobolus immersus RN42</name>
    <dbReference type="NCBI Taxonomy" id="1160509"/>
    <lineage>
        <taxon>Eukaryota</taxon>
        <taxon>Fungi</taxon>
        <taxon>Dikarya</taxon>
        <taxon>Ascomycota</taxon>
        <taxon>Pezizomycotina</taxon>
        <taxon>Pezizomycetes</taxon>
        <taxon>Pezizales</taxon>
        <taxon>Ascobolaceae</taxon>
        <taxon>Ascobolus</taxon>
    </lineage>
</organism>
<gene>
    <name evidence="2" type="ORF">BJ508DRAFT_414248</name>
</gene>
<dbReference type="Proteomes" id="UP000275078">
    <property type="component" value="Unassembled WGS sequence"/>
</dbReference>
<feature type="region of interest" description="Disordered" evidence="1">
    <location>
        <begin position="1"/>
        <end position="78"/>
    </location>
</feature>
<reference evidence="2 3" key="1">
    <citation type="journal article" date="2018" name="Nat. Ecol. Evol.">
        <title>Pezizomycetes genomes reveal the molecular basis of ectomycorrhizal truffle lifestyle.</title>
        <authorList>
            <person name="Murat C."/>
            <person name="Payen T."/>
            <person name="Noel B."/>
            <person name="Kuo A."/>
            <person name="Morin E."/>
            <person name="Chen J."/>
            <person name="Kohler A."/>
            <person name="Krizsan K."/>
            <person name="Balestrini R."/>
            <person name="Da Silva C."/>
            <person name="Montanini B."/>
            <person name="Hainaut M."/>
            <person name="Levati E."/>
            <person name="Barry K.W."/>
            <person name="Belfiori B."/>
            <person name="Cichocki N."/>
            <person name="Clum A."/>
            <person name="Dockter R.B."/>
            <person name="Fauchery L."/>
            <person name="Guy J."/>
            <person name="Iotti M."/>
            <person name="Le Tacon F."/>
            <person name="Lindquist E.A."/>
            <person name="Lipzen A."/>
            <person name="Malagnac F."/>
            <person name="Mello A."/>
            <person name="Molinier V."/>
            <person name="Miyauchi S."/>
            <person name="Poulain J."/>
            <person name="Riccioni C."/>
            <person name="Rubini A."/>
            <person name="Sitrit Y."/>
            <person name="Splivallo R."/>
            <person name="Traeger S."/>
            <person name="Wang M."/>
            <person name="Zifcakova L."/>
            <person name="Wipf D."/>
            <person name="Zambonelli A."/>
            <person name="Paolocci F."/>
            <person name="Nowrousian M."/>
            <person name="Ottonello S."/>
            <person name="Baldrian P."/>
            <person name="Spatafora J.W."/>
            <person name="Henrissat B."/>
            <person name="Nagy L.G."/>
            <person name="Aury J.M."/>
            <person name="Wincker P."/>
            <person name="Grigoriev I.V."/>
            <person name="Bonfante P."/>
            <person name="Martin F.M."/>
        </authorList>
    </citation>
    <scope>NUCLEOTIDE SEQUENCE [LARGE SCALE GENOMIC DNA]</scope>
    <source>
        <strain evidence="2 3">RN42</strain>
    </source>
</reference>
<feature type="compositionally biased region" description="Polar residues" evidence="1">
    <location>
        <begin position="56"/>
        <end position="65"/>
    </location>
</feature>
<accession>A0A3N4I7Z0</accession>
<evidence type="ECO:0000256" key="1">
    <source>
        <dbReference type="SAM" id="MobiDB-lite"/>
    </source>
</evidence>
<evidence type="ECO:0000313" key="3">
    <source>
        <dbReference type="Proteomes" id="UP000275078"/>
    </source>
</evidence>
<evidence type="ECO:0000313" key="2">
    <source>
        <dbReference type="EMBL" id="RPA82185.1"/>
    </source>
</evidence>
<name>A0A3N4I7Z0_ASCIM</name>
<sequence length="78" mass="7423">MGNLCGKESGPKQSPGRVLGSAPPSTARPVAQAPTGGRTVGGTGKKPKAGGPGRTLGSSPSNGGQLSAAEAAREAAEV</sequence>
<proteinExistence type="predicted"/>
<keyword evidence="3" id="KW-1185">Reference proteome</keyword>
<protein>
    <submittedName>
        <fullName evidence="2">Uncharacterized protein</fullName>
    </submittedName>
</protein>
<dbReference type="EMBL" id="ML119673">
    <property type="protein sequence ID" value="RPA82185.1"/>
    <property type="molecule type" value="Genomic_DNA"/>
</dbReference>
<feature type="compositionally biased region" description="Gly residues" evidence="1">
    <location>
        <begin position="38"/>
        <end position="54"/>
    </location>
</feature>
<dbReference type="AlphaFoldDB" id="A0A3N4I7Z0"/>